<name>F0SDY2_PSESL</name>
<dbReference type="KEGG" id="psn:Pedsa_1311"/>
<evidence type="ECO:0000256" key="5">
    <source>
        <dbReference type="ARBA" id="ARBA00022692"/>
    </source>
</evidence>
<proteinExistence type="inferred from homology"/>
<evidence type="ECO:0000256" key="2">
    <source>
        <dbReference type="ARBA" id="ARBA00007613"/>
    </source>
</evidence>
<keyword evidence="6" id="KW-0472">Membrane</keyword>
<dbReference type="GO" id="GO:1990281">
    <property type="term" value="C:efflux pump complex"/>
    <property type="evidence" value="ECO:0007669"/>
    <property type="project" value="TreeGrafter"/>
</dbReference>
<dbReference type="HOGENOM" id="CLU_012817_10_4_10"/>
<feature type="coiled-coil region" evidence="8">
    <location>
        <begin position="331"/>
        <end position="383"/>
    </location>
</feature>
<dbReference type="PANTHER" id="PTHR30026:SF20">
    <property type="entry name" value="OUTER MEMBRANE PROTEIN TOLC"/>
    <property type="match status" value="1"/>
</dbReference>
<dbReference type="Proteomes" id="UP000000310">
    <property type="component" value="Chromosome"/>
</dbReference>
<evidence type="ECO:0000256" key="6">
    <source>
        <dbReference type="ARBA" id="ARBA00023136"/>
    </source>
</evidence>
<accession>F0SDY2</accession>
<comment type="similarity">
    <text evidence="2">Belongs to the outer membrane factor (OMF) (TC 1.B.17) family.</text>
</comment>
<dbReference type="Gene3D" id="1.20.1600.10">
    <property type="entry name" value="Outer membrane efflux proteins (OEP)"/>
    <property type="match status" value="1"/>
</dbReference>
<reference evidence="10" key="2">
    <citation type="submission" date="2011-02" db="EMBL/GenBank/DDBJ databases">
        <title>The complete genome of Pedobacter saltans DSM 12145.</title>
        <authorList>
            <consortium name="US DOE Joint Genome Institute (JGI-PGF)"/>
            <person name="Lucas S."/>
            <person name="Copeland A."/>
            <person name="Lapidus A."/>
            <person name="Bruce D."/>
            <person name="Goodwin L."/>
            <person name="Pitluck S."/>
            <person name="Kyrpides N."/>
            <person name="Mavromatis K."/>
            <person name="Pagani I."/>
            <person name="Ivanova N."/>
            <person name="Ovchinnikova G."/>
            <person name="Lu M."/>
            <person name="Detter J.C."/>
            <person name="Han C."/>
            <person name="Land M."/>
            <person name="Hauser L."/>
            <person name="Markowitz V."/>
            <person name="Cheng J.-F."/>
            <person name="Hugenholtz P."/>
            <person name="Woyke T."/>
            <person name="Wu D."/>
            <person name="Tindall B."/>
            <person name="Pomrenke H.G."/>
            <person name="Brambilla E."/>
            <person name="Klenk H.-P."/>
            <person name="Eisen J.A."/>
        </authorList>
    </citation>
    <scope>NUCLEOTIDE SEQUENCE [LARGE SCALE GENOMIC DNA]</scope>
    <source>
        <strain evidence="10">ATCC 51119 / DSM 12145 / JCM 21818 / LMG 10337 / NBRC 100064 / NCIMB 13643</strain>
    </source>
</reference>
<evidence type="ECO:0000256" key="3">
    <source>
        <dbReference type="ARBA" id="ARBA00022448"/>
    </source>
</evidence>
<keyword evidence="8" id="KW-0175">Coiled coil</keyword>
<keyword evidence="10" id="KW-1185">Reference proteome</keyword>
<keyword evidence="5" id="KW-0812">Transmembrane</keyword>
<dbReference type="AlphaFoldDB" id="F0SDY2"/>
<dbReference type="EMBL" id="CP002545">
    <property type="protein sequence ID" value="ADY51878.1"/>
    <property type="molecule type" value="Genomic_DNA"/>
</dbReference>
<evidence type="ECO:0000256" key="8">
    <source>
        <dbReference type="SAM" id="Coils"/>
    </source>
</evidence>
<protein>
    <submittedName>
        <fullName evidence="9">Outer membrane efflux protein</fullName>
    </submittedName>
</protein>
<evidence type="ECO:0000313" key="9">
    <source>
        <dbReference type="EMBL" id="ADY51878.1"/>
    </source>
</evidence>
<gene>
    <name evidence="9" type="ordered locus">Pedsa_1311</name>
</gene>
<sequence length="439" mass="48493">MKIKHWTFASSIIMSSFSIHAQERKHLDIEEVLHLAFTQSNQAKALDASVQTKQLQYEAAKDNYLPETKLSGTYLALNTPNIDLKINKSSSNNGGNTNGNGSEIAPNQLMLGQLSVNMPIYAGGKIRNSVKTAEDTWKAAELNTVATKQNLSVQALHLYLALYKAQQTTSLIAENIKKSEQQVKDFKAMEENGIIARNDLLKAELQLSNYKVSYQEAAKNVKVLNYQLTTLLGLGENVELDDIKLSKALLSSNATEGNLKDRYEIKALEAQKNVAEDQIKVTKSAYKPTLFATAGYAAINVPSVVTVTNALNAGVGLSYDLGSLYKNKRKVNVAKQSLVEVERNLAVTEDKIKNQIQEAQQDVVLAKEKNKLHRQALDQANENYRITKDKYNNGVADTDDLLTADVQQLQSKISLAIGEADLVESYYNLLLANGQLNIQ</sequence>
<evidence type="ECO:0000256" key="1">
    <source>
        <dbReference type="ARBA" id="ARBA00004442"/>
    </source>
</evidence>
<dbReference type="SUPFAM" id="SSF56954">
    <property type="entry name" value="Outer membrane efflux proteins (OEP)"/>
    <property type="match status" value="1"/>
</dbReference>
<evidence type="ECO:0000256" key="7">
    <source>
        <dbReference type="ARBA" id="ARBA00023237"/>
    </source>
</evidence>
<organism evidence="9 10">
    <name type="scientific">Pseudopedobacter saltans (strain ATCC 51119 / DSM 12145 / JCM 21818 / CCUG 39354 / LMG 10337 / NBRC 100064 / NCIMB 13643)</name>
    <name type="common">Pedobacter saltans</name>
    <dbReference type="NCBI Taxonomy" id="762903"/>
    <lineage>
        <taxon>Bacteria</taxon>
        <taxon>Pseudomonadati</taxon>
        <taxon>Bacteroidota</taxon>
        <taxon>Sphingobacteriia</taxon>
        <taxon>Sphingobacteriales</taxon>
        <taxon>Sphingobacteriaceae</taxon>
        <taxon>Pseudopedobacter</taxon>
    </lineage>
</organism>
<dbReference type="InterPro" id="IPR051906">
    <property type="entry name" value="TolC-like"/>
</dbReference>
<reference evidence="9 10" key="1">
    <citation type="journal article" date="2011" name="Stand. Genomic Sci.">
        <title>Complete genome sequence of the gliding, heparinolytic Pedobacter saltans type strain (113).</title>
        <authorList>
            <person name="Liolios K."/>
            <person name="Sikorski J."/>
            <person name="Lu M."/>
            <person name="Nolan M."/>
            <person name="Lapidus A."/>
            <person name="Lucas S."/>
            <person name="Hammon N."/>
            <person name="Deshpande S."/>
            <person name="Cheng J.F."/>
            <person name="Tapia R."/>
            <person name="Han C."/>
            <person name="Goodwin L."/>
            <person name="Pitluck S."/>
            <person name="Huntemann M."/>
            <person name="Ivanova N."/>
            <person name="Pagani I."/>
            <person name="Mavromatis K."/>
            <person name="Ovchinikova G."/>
            <person name="Pati A."/>
            <person name="Chen A."/>
            <person name="Palaniappan K."/>
            <person name="Land M."/>
            <person name="Hauser L."/>
            <person name="Brambilla E.M."/>
            <person name="Kotsyurbenko O."/>
            <person name="Rohde M."/>
            <person name="Tindall B.J."/>
            <person name="Abt B."/>
            <person name="Goker M."/>
            <person name="Detter J.C."/>
            <person name="Woyke T."/>
            <person name="Bristow J."/>
            <person name="Eisen J.A."/>
            <person name="Markowitz V."/>
            <person name="Hugenholtz P."/>
            <person name="Klenk H.P."/>
            <person name="Kyrpides N.C."/>
        </authorList>
    </citation>
    <scope>NUCLEOTIDE SEQUENCE [LARGE SCALE GENOMIC DNA]</scope>
    <source>
        <strain evidence="10">ATCC 51119 / DSM 12145 / JCM 21818 / LMG 10337 / NBRC 100064 / NCIMB 13643</strain>
    </source>
</reference>
<keyword evidence="4" id="KW-1134">Transmembrane beta strand</keyword>
<dbReference type="eggNOG" id="COG1538">
    <property type="taxonomic scope" value="Bacteria"/>
</dbReference>
<evidence type="ECO:0000256" key="4">
    <source>
        <dbReference type="ARBA" id="ARBA00022452"/>
    </source>
</evidence>
<dbReference type="GO" id="GO:0015562">
    <property type="term" value="F:efflux transmembrane transporter activity"/>
    <property type="evidence" value="ECO:0007669"/>
    <property type="project" value="InterPro"/>
</dbReference>
<dbReference type="OrthoDB" id="680214at2"/>
<dbReference type="GO" id="GO:0009279">
    <property type="term" value="C:cell outer membrane"/>
    <property type="evidence" value="ECO:0007669"/>
    <property type="project" value="UniProtKB-SubCell"/>
</dbReference>
<comment type="subcellular location">
    <subcellularLocation>
        <location evidence="1">Cell outer membrane</location>
    </subcellularLocation>
</comment>
<dbReference type="PANTHER" id="PTHR30026">
    <property type="entry name" value="OUTER MEMBRANE PROTEIN TOLC"/>
    <property type="match status" value="1"/>
</dbReference>
<dbReference type="RefSeq" id="WP_013632377.1">
    <property type="nucleotide sequence ID" value="NC_015177.1"/>
</dbReference>
<dbReference type="InterPro" id="IPR003423">
    <property type="entry name" value="OMP_efflux"/>
</dbReference>
<dbReference type="Pfam" id="PF02321">
    <property type="entry name" value="OEP"/>
    <property type="match status" value="2"/>
</dbReference>
<dbReference type="STRING" id="762903.Pedsa_1311"/>
<dbReference type="GO" id="GO:0015288">
    <property type="term" value="F:porin activity"/>
    <property type="evidence" value="ECO:0007669"/>
    <property type="project" value="TreeGrafter"/>
</dbReference>
<keyword evidence="3" id="KW-0813">Transport</keyword>
<keyword evidence="7" id="KW-0998">Cell outer membrane</keyword>
<evidence type="ECO:0000313" key="10">
    <source>
        <dbReference type="Proteomes" id="UP000000310"/>
    </source>
</evidence>